<comment type="caution">
    <text evidence="2">The sequence shown here is derived from an EMBL/GenBank/DDBJ whole genome shotgun (WGS) entry which is preliminary data.</text>
</comment>
<gene>
    <name evidence="2" type="ORF">BWZ43_04405</name>
</gene>
<feature type="region of interest" description="Disordered" evidence="1">
    <location>
        <begin position="1"/>
        <end position="21"/>
    </location>
</feature>
<sequence>MSGNERERLVTEKEKSARARKERVRLTTLKKEINSPLFISKEKSGKLHKTALNPLTCSLAFTKATNPTKTVFNYVIRHVLILLKNGDNIDYSAFY</sequence>
<proteinExistence type="predicted"/>
<evidence type="ECO:0000313" key="2">
    <source>
        <dbReference type="EMBL" id="OOP69613.1"/>
    </source>
</evidence>
<keyword evidence="3" id="KW-1185">Reference proteome</keyword>
<evidence type="ECO:0000256" key="1">
    <source>
        <dbReference type="SAM" id="MobiDB-lite"/>
    </source>
</evidence>
<feature type="compositionally biased region" description="Basic and acidic residues" evidence="1">
    <location>
        <begin position="1"/>
        <end position="19"/>
    </location>
</feature>
<evidence type="ECO:0000313" key="3">
    <source>
        <dbReference type="Proteomes" id="UP000189761"/>
    </source>
</evidence>
<dbReference type="EMBL" id="MTLA01000046">
    <property type="protein sequence ID" value="OOP69613.1"/>
    <property type="molecule type" value="Genomic_DNA"/>
</dbReference>
<protein>
    <submittedName>
        <fullName evidence="2">Uncharacterized protein</fullName>
    </submittedName>
</protein>
<dbReference type="RefSeq" id="WP_078109525.1">
    <property type="nucleotide sequence ID" value="NZ_MTLA01000046.1"/>
</dbReference>
<name>A0A8E2IDX9_9BACI</name>
<organism evidence="2 3">
    <name type="scientific">Heyndrickxia oleronia</name>
    <dbReference type="NCBI Taxonomy" id="38875"/>
    <lineage>
        <taxon>Bacteria</taxon>
        <taxon>Bacillati</taxon>
        <taxon>Bacillota</taxon>
        <taxon>Bacilli</taxon>
        <taxon>Bacillales</taxon>
        <taxon>Bacillaceae</taxon>
        <taxon>Heyndrickxia</taxon>
    </lineage>
</organism>
<dbReference type="Proteomes" id="UP000189761">
    <property type="component" value="Unassembled WGS sequence"/>
</dbReference>
<reference evidence="2 3" key="1">
    <citation type="submission" date="2017-01" db="EMBL/GenBank/DDBJ databases">
        <title>Draft genome sequence of Bacillus oleronius.</title>
        <authorList>
            <person name="Allam M."/>
        </authorList>
    </citation>
    <scope>NUCLEOTIDE SEQUENCE [LARGE SCALE GENOMIC DNA]</scope>
    <source>
        <strain evidence="2 3">DSM 9356</strain>
    </source>
</reference>
<dbReference type="AlphaFoldDB" id="A0A8E2IDX9"/>
<accession>A0A8E2IDX9</accession>